<dbReference type="PANTHER" id="PTHR39420:SF2">
    <property type="entry name" value="HYDROLASE"/>
    <property type="match status" value="1"/>
</dbReference>
<organism evidence="2 3">
    <name type="scientific">Phytomonospora endophytica</name>
    <dbReference type="NCBI Taxonomy" id="714109"/>
    <lineage>
        <taxon>Bacteria</taxon>
        <taxon>Bacillati</taxon>
        <taxon>Actinomycetota</taxon>
        <taxon>Actinomycetes</taxon>
        <taxon>Micromonosporales</taxon>
        <taxon>Micromonosporaceae</taxon>
        <taxon>Phytomonospora</taxon>
    </lineage>
</organism>
<dbReference type="InterPro" id="IPR042271">
    <property type="entry name" value="Zinicin_2_N"/>
</dbReference>
<name>A0A841FCG8_9ACTN</name>
<evidence type="ECO:0000256" key="1">
    <source>
        <dbReference type="SAM" id="MobiDB-lite"/>
    </source>
</evidence>
<dbReference type="InterPro" id="IPR018766">
    <property type="entry name" value="Zinicin_2"/>
</dbReference>
<dbReference type="PANTHER" id="PTHR39420">
    <property type="match status" value="1"/>
</dbReference>
<keyword evidence="2" id="KW-0378">Hydrolase</keyword>
<dbReference type="NCBIfam" id="TIGR03624">
    <property type="entry name" value="putative hydrolase"/>
    <property type="match status" value="1"/>
</dbReference>
<evidence type="ECO:0000313" key="3">
    <source>
        <dbReference type="Proteomes" id="UP000548476"/>
    </source>
</evidence>
<protein>
    <submittedName>
        <fullName evidence="2">Putative hydrolase</fullName>
    </submittedName>
</protein>
<dbReference type="SUPFAM" id="SSF55486">
    <property type="entry name" value="Metalloproteases ('zincins'), catalytic domain"/>
    <property type="match status" value="1"/>
</dbReference>
<evidence type="ECO:0000313" key="2">
    <source>
        <dbReference type="EMBL" id="MBB6033095.1"/>
    </source>
</evidence>
<dbReference type="GO" id="GO:0016787">
    <property type="term" value="F:hydrolase activity"/>
    <property type="evidence" value="ECO:0007669"/>
    <property type="project" value="UniProtKB-KW"/>
</dbReference>
<dbReference type="Pfam" id="PF10103">
    <property type="entry name" value="Zincin_2"/>
    <property type="match status" value="1"/>
</dbReference>
<feature type="region of interest" description="Disordered" evidence="1">
    <location>
        <begin position="403"/>
        <end position="429"/>
    </location>
</feature>
<dbReference type="Gene3D" id="1.20.150.30">
    <property type="entry name" value="Zincin-like metallopeptidase, N-terminal domain"/>
    <property type="match status" value="1"/>
</dbReference>
<keyword evidence="3" id="KW-1185">Reference proteome</keyword>
<dbReference type="Proteomes" id="UP000548476">
    <property type="component" value="Unassembled WGS sequence"/>
</dbReference>
<gene>
    <name evidence="2" type="ORF">HNR73_000942</name>
</gene>
<accession>A0A841FCG8</accession>
<dbReference type="AlphaFoldDB" id="A0A841FCG8"/>
<dbReference type="RefSeq" id="WP_239122020.1">
    <property type="nucleotide sequence ID" value="NZ_BONT01000022.1"/>
</dbReference>
<sequence length="429" mass="45947">MSSDIPFGFNMPGGMPDPNDPKVKQMLAQLQQMMAASTSQSGPVNWDMARQLADNATRAEDPGVDGVARTKTNEALRLADLWLGPVTTLPSGITTTAAWSRMDWIANTVDTWKRLCDPVAQKMVASMGDLVPDDMRAMLGPMADLMKGLGSVMFGTQLGQALAGLATEVLTSTEIGLPLGPAGTAAILPANLTAYGEGHELPDDELRLYMALREAAHHRLYAHVPWLKAYVFGTVEAYASGIHIDPNAVEEAVGEIDPSRPETMQGLDLSEVLKPTDTPAQKAALARLETVLALIAGWVTHTVEQAAGDRLPSLPQLGELFQRRRAAGGPAEQTFATLVGLELRPKRLREATLLWKRLTEERGVDGRDAIWEHPDLLPDAEALADPEGYVSGQFDLGDIDMSFFEEGGGAAEGGSDSAGDDEGPDKKDA</sequence>
<reference evidence="2 3" key="1">
    <citation type="submission" date="2020-08" db="EMBL/GenBank/DDBJ databases">
        <title>Genomic Encyclopedia of Type Strains, Phase IV (KMG-IV): sequencing the most valuable type-strain genomes for metagenomic binning, comparative biology and taxonomic classification.</title>
        <authorList>
            <person name="Goeker M."/>
        </authorList>
    </citation>
    <scope>NUCLEOTIDE SEQUENCE [LARGE SCALE GENOMIC DNA]</scope>
    <source>
        <strain evidence="2 3">YIM 65646</strain>
    </source>
</reference>
<proteinExistence type="predicted"/>
<dbReference type="EMBL" id="JACHGT010000002">
    <property type="protein sequence ID" value="MBB6033095.1"/>
    <property type="molecule type" value="Genomic_DNA"/>
</dbReference>
<comment type="caution">
    <text evidence="2">The sequence shown here is derived from an EMBL/GenBank/DDBJ whole genome shotgun (WGS) entry which is preliminary data.</text>
</comment>